<organism evidence="2 3">
    <name type="scientific">Hyaloperonospora arabidopsidis (strain Emoy2)</name>
    <name type="common">Downy mildew agent</name>
    <name type="synonym">Peronospora arabidopsidis</name>
    <dbReference type="NCBI Taxonomy" id="559515"/>
    <lineage>
        <taxon>Eukaryota</taxon>
        <taxon>Sar</taxon>
        <taxon>Stramenopiles</taxon>
        <taxon>Oomycota</taxon>
        <taxon>Peronosporomycetes</taxon>
        <taxon>Peronosporales</taxon>
        <taxon>Peronosporaceae</taxon>
        <taxon>Hyaloperonospora</taxon>
    </lineage>
</organism>
<protein>
    <submittedName>
        <fullName evidence="2">Uncharacterized protein</fullName>
    </submittedName>
</protein>
<evidence type="ECO:0000256" key="1">
    <source>
        <dbReference type="SAM" id="MobiDB-lite"/>
    </source>
</evidence>
<dbReference type="EnsemblProtists" id="HpaT808163">
    <property type="protein sequence ID" value="HpaP808163"/>
    <property type="gene ID" value="HpaG808163"/>
</dbReference>
<feature type="region of interest" description="Disordered" evidence="1">
    <location>
        <begin position="1"/>
        <end position="25"/>
    </location>
</feature>
<keyword evidence="3" id="KW-1185">Reference proteome</keyword>
<dbReference type="EMBL" id="JH598476">
    <property type="status" value="NOT_ANNOTATED_CDS"/>
    <property type="molecule type" value="Genomic_DNA"/>
</dbReference>
<reference evidence="2" key="2">
    <citation type="submission" date="2015-06" db="UniProtKB">
        <authorList>
            <consortium name="EnsemblProtists"/>
        </authorList>
    </citation>
    <scope>IDENTIFICATION</scope>
    <source>
        <strain evidence="2">Emoy2</strain>
    </source>
</reference>
<proteinExistence type="predicted"/>
<evidence type="ECO:0000313" key="3">
    <source>
        <dbReference type="Proteomes" id="UP000011713"/>
    </source>
</evidence>
<dbReference type="VEuPathDB" id="FungiDB:HpaG808163"/>
<dbReference type="AlphaFoldDB" id="M4BP25"/>
<accession>M4BP25</accession>
<name>M4BP25_HYAAE</name>
<dbReference type="HOGENOM" id="CLU_130681_0_0_1"/>
<reference evidence="3" key="1">
    <citation type="journal article" date="2010" name="Science">
        <title>Signatures of adaptation to obligate biotrophy in the Hyaloperonospora arabidopsidis genome.</title>
        <authorList>
            <person name="Baxter L."/>
            <person name="Tripathy S."/>
            <person name="Ishaque N."/>
            <person name="Boot N."/>
            <person name="Cabral A."/>
            <person name="Kemen E."/>
            <person name="Thines M."/>
            <person name="Ah-Fong A."/>
            <person name="Anderson R."/>
            <person name="Badejoko W."/>
            <person name="Bittner-Eddy P."/>
            <person name="Boore J.L."/>
            <person name="Chibucos M.C."/>
            <person name="Coates M."/>
            <person name="Dehal P."/>
            <person name="Delehaunty K."/>
            <person name="Dong S."/>
            <person name="Downton P."/>
            <person name="Dumas B."/>
            <person name="Fabro G."/>
            <person name="Fronick C."/>
            <person name="Fuerstenberg S.I."/>
            <person name="Fulton L."/>
            <person name="Gaulin E."/>
            <person name="Govers F."/>
            <person name="Hughes L."/>
            <person name="Humphray S."/>
            <person name="Jiang R.H."/>
            <person name="Judelson H."/>
            <person name="Kamoun S."/>
            <person name="Kyung K."/>
            <person name="Meijer H."/>
            <person name="Minx P."/>
            <person name="Morris P."/>
            <person name="Nelson J."/>
            <person name="Phuntumart V."/>
            <person name="Qutob D."/>
            <person name="Rehmany A."/>
            <person name="Rougon-Cardoso A."/>
            <person name="Ryden P."/>
            <person name="Torto-Alalibo T."/>
            <person name="Studholme D."/>
            <person name="Wang Y."/>
            <person name="Win J."/>
            <person name="Wood J."/>
            <person name="Clifton S.W."/>
            <person name="Rogers J."/>
            <person name="Van den Ackerveken G."/>
            <person name="Jones J.D."/>
            <person name="McDowell J.M."/>
            <person name="Beynon J."/>
            <person name="Tyler B.M."/>
        </authorList>
    </citation>
    <scope>NUCLEOTIDE SEQUENCE [LARGE SCALE GENOMIC DNA]</scope>
    <source>
        <strain evidence="3">Emoy2</strain>
    </source>
</reference>
<dbReference type="Proteomes" id="UP000011713">
    <property type="component" value="Unassembled WGS sequence"/>
</dbReference>
<dbReference type="InParanoid" id="M4BP25"/>
<feature type="compositionally biased region" description="Basic and acidic residues" evidence="1">
    <location>
        <begin position="1"/>
        <end position="10"/>
    </location>
</feature>
<evidence type="ECO:0000313" key="2">
    <source>
        <dbReference type="EnsemblProtists" id="HpaP808163"/>
    </source>
</evidence>
<sequence>MGTIIGDRDQGTAIRAPRSRDHDWHGPRDIEGLQIHLAWRRYVAVNLDIRGYLASRRQRNSKLRTGRSPLEIFGQKCKDSQHPSTEIGRRQPYWLKYKIATRLKWSEGSRLKYPIFGSRRSRLIAATLGERQPRTRDWVRNFHPIDTNI</sequence>